<gene>
    <name evidence="1" type="ORF">O6H91_07G000100</name>
</gene>
<evidence type="ECO:0000313" key="2">
    <source>
        <dbReference type="Proteomes" id="UP001162992"/>
    </source>
</evidence>
<keyword evidence="2" id="KW-1185">Reference proteome</keyword>
<protein>
    <submittedName>
        <fullName evidence="1">Uncharacterized protein</fullName>
    </submittedName>
</protein>
<sequence length="851" mass="96542">MAKAPKSSKKFVQKHLKAAIARRRKLKPMRNALRRNKHSAYSTDNNLDKVSADGIGAKIQKHSMDKRLENMDVDELMSGKFLDEVDAHDEDDFFSDDCDIANDDISSLKEDEGEDLDLYLEEVEGDSIEGEHEEIEDADLHVENKMLLSEVERHQKELQKLQEKDPEFYEFLKEHDKELLEFEDEDEEELHEKEEKELSEFPTSTETVSTEKALKPIHLSSGTVEAWCKAVKEKQHFGAVRNILRAFQSACHYGDGGGDNLSAKFNIGSSHVFNKIMVFVLSDVDAVFKRHLAHGEGKGPEKDLIAQDLPKNVKWKKVEPLVRSYLGNALHILNQMTDNQMIAFTLRRLKASIVFIGAFTRLARKYLKATLHFWGSGEGALPLIAFVFIREMAIQLGTDYLEACLKGIYKEYTANSRFVNATSLPHIHFMANCAVELFGIDLAVSYQNSFVFIRQMAIVLRNALTVKTKEAFKSVYSWQFMNSLSLWVKVVCTYPGKDGLQPLVYPLAQIIGGVARLLPTARYFPLRLHCALLLNKLSSVTNSFIPVSSLLLDMLQFRELHKPPTGGVGRAVDFQMILKVPKLVLKTRAFQEGCVFAVIEQLTEHLAQWSYSIAFPELALVPLVQLRRFVKESNVDRFRRQVKQLVEQVEKNIEFVSKKRDGVAFSPKDFPSASMFLQDESGAGASPLSQYSRILRQLAEQRRSNIHGSSMLVGEGDQAQQKQGEVLVEGEDESEDGDKAEKIFSKDWLPEKKTYTGLSGERLPTNQSGTAKTNGGDNDDDVLEDLLLSSDDEEMHDNSKPLEDARDEEHAIRYKSPISVHQKMKQPKKKNWQKIHVNSGHRPGRMRKKRA</sequence>
<comment type="caution">
    <text evidence="1">The sequence shown here is derived from an EMBL/GenBank/DDBJ whole genome shotgun (WGS) entry which is preliminary data.</text>
</comment>
<proteinExistence type="predicted"/>
<accession>A0ACC2D1L3</accession>
<dbReference type="Proteomes" id="UP001162992">
    <property type="component" value="Chromosome 7"/>
</dbReference>
<name>A0ACC2D1L3_DIPCM</name>
<reference evidence="2" key="1">
    <citation type="journal article" date="2024" name="Proc. Natl. Acad. Sci. U.S.A.">
        <title>Extraordinary preservation of gene collinearity over three hundred million years revealed in homosporous lycophytes.</title>
        <authorList>
            <person name="Li C."/>
            <person name="Wickell D."/>
            <person name="Kuo L.Y."/>
            <person name="Chen X."/>
            <person name="Nie B."/>
            <person name="Liao X."/>
            <person name="Peng D."/>
            <person name="Ji J."/>
            <person name="Jenkins J."/>
            <person name="Williams M."/>
            <person name="Shu S."/>
            <person name="Plott C."/>
            <person name="Barry K."/>
            <person name="Rajasekar S."/>
            <person name="Grimwood J."/>
            <person name="Han X."/>
            <person name="Sun S."/>
            <person name="Hou Z."/>
            <person name="He W."/>
            <person name="Dai G."/>
            <person name="Sun C."/>
            <person name="Schmutz J."/>
            <person name="Leebens-Mack J.H."/>
            <person name="Li F.W."/>
            <person name="Wang L."/>
        </authorList>
    </citation>
    <scope>NUCLEOTIDE SEQUENCE [LARGE SCALE GENOMIC DNA]</scope>
    <source>
        <strain evidence="2">cv. PW_Plant_1</strain>
    </source>
</reference>
<organism evidence="1 2">
    <name type="scientific">Diphasiastrum complanatum</name>
    <name type="common">Issler's clubmoss</name>
    <name type="synonym">Lycopodium complanatum</name>
    <dbReference type="NCBI Taxonomy" id="34168"/>
    <lineage>
        <taxon>Eukaryota</taxon>
        <taxon>Viridiplantae</taxon>
        <taxon>Streptophyta</taxon>
        <taxon>Embryophyta</taxon>
        <taxon>Tracheophyta</taxon>
        <taxon>Lycopodiopsida</taxon>
        <taxon>Lycopodiales</taxon>
        <taxon>Lycopodiaceae</taxon>
        <taxon>Lycopodioideae</taxon>
        <taxon>Diphasiastrum</taxon>
    </lineage>
</organism>
<evidence type="ECO:0000313" key="1">
    <source>
        <dbReference type="EMBL" id="KAJ7548151.1"/>
    </source>
</evidence>
<dbReference type="EMBL" id="CM055098">
    <property type="protein sequence ID" value="KAJ7548151.1"/>
    <property type="molecule type" value="Genomic_DNA"/>
</dbReference>